<reference evidence="2" key="2">
    <citation type="journal article" date="2015" name="Data Brief">
        <title>Shoot transcriptome of the giant reed, Arundo donax.</title>
        <authorList>
            <person name="Barrero R.A."/>
            <person name="Guerrero F.D."/>
            <person name="Moolhuijzen P."/>
            <person name="Goolsby J.A."/>
            <person name="Tidwell J."/>
            <person name="Bellgard S.E."/>
            <person name="Bellgard M.I."/>
        </authorList>
    </citation>
    <scope>NUCLEOTIDE SEQUENCE</scope>
    <source>
        <tissue evidence="2">Shoot tissue taken approximately 20 cm above the soil surface</tissue>
    </source>
</reference>
<dbReference type="EMBL" id="GBRH01191782">
    <property type="protein sequence ID" value="JAE06114.1"/>
    <property type="molecule type" value="Transcribed_RNA"/>
</dbReference>
<dbReference type="AlphaFoldDB" id="A0A0A9F4L1"/>
<evidence type="ECO:0000256" key="1">
    <source>
        <dbReference type="SAM" id="Phobius"/>
    </source>
</evidence>
<keyword evidence="1" id="KW-0472">Membrane</keyword>
<proteinExistence type="predicted"/>
<keyword evidence="1" id="KW-0812">Transmembrane</keyword>
<evidence type="ECO:0000313" key="2">
    <source>
        <dbReference type="EMBL" id="JAE06114.1"/>
    </source>
</evidence>
<keyword evidence="1" id="KW-1133">Transmembrane helix</keyword>
<sequence>MISQIKERKKCDSFKKALLLLDFFWANFPLMLLLFPMKKEFLLGILFRCQKYFS</sequence>
<organism evidence="2">
    <name type="scientific">Arundo donax</name>
    <name type="common">Giant reed</name>
    <name type="synonym">Donax arundinaceus</name>
    <dbReference type="NCBI Taxonomy" id="35708"/>
    <lineage>
        <taxon>Eukaryota</taxon>
        <taxon>Viridiplantae</taxon>
        <taxon>Streptophyta</taxon>
        <taxon>Embryophyta</taxon>
        <taxon>Tracheophyta</taxon>
        <taxon>Spermatophyta</taxon>
        <taxon>Magnoliopsida</taxon>
        <taxon>Liliopsida</taxon>
        <taxon>Poales</taxon>
        <taxon>Poaceae</taxon>
        <taxon>PACMAD clade</taxon>
        <taxon>Arundinoideae</taxon>
        <taxon>Arundineae</taxon>
        <taxon>Arundo</taxon>
    </lineage>
</organism>
<protein>
    <submittedName>
        <fullName evidence="2">Uncharacterized protein</fullName>
    </submittedName>
</protein>
<reference evidence="2" key="1">
    <citation type="submission" date="2014-09" db="EMBL/GenBank/DDBJ databases">
        <authorList>
            <person name="Magalhaes I.L.F."/>
            <person name="Oliveira U."/>
            <person name="Santos F.R."/>
            <person name="Vidigal T.H.D.A."/>
            <person name="Brescovit A.D."/>
            <person name="Santos A.J."/>
        </authorList>
    </citation>
    <scope>NUCLEOTIDE SEQUENCE</scope>
    <source>
        <tissue evidence="2">Shoot tissue taken approximately 20 cm above the soil surface</tissue>
    </source>
</reference>
<feature type="transmembrane region" description="Helical" evidence="1">
    <location>
        <begin position="18"/>
        <end position="37"/>
    </location>
</feature>
<name>A0A0A9F4L1_ARUDO</name>
<accession>A0A0A9F4L1</accession>